<feature type="region of interest" description="Disordered" evidence="2">
    <location>
        <begin position="364"/>
        <end position="385"/>
    </location>
</feature>
<feature type="region of interest" description="Disordered" evidence="2">
    <location>
        <begin position="279"/>
        <end position="337"/>
    </location>
</feature>
<dbReference type="OrthoDB" id="3647228at2759"/>
<evidence type="ECO:0000256" key="1">
    <source>
        <dbReference type="SAM" id="Coils"/>
    </source>
</evidence>
<name>A0A8E2JJ04_9PEZI</name>
<feature type="compositionally biased region" description="Polar residues" evidence="2">
    <location>
        <begin position="322"/>
        <end position="334"/>
    </location>
</feature>
<feature type="coiled-coil region" evidence="1">
    <location>
        <begin position="69"/>
        <end position="100"/>
    </location>
</feature>
<accession>A0A8E2JJ04</accession>
<protein>
    <submittedName>
        <fullName evidence="3">Uncharacterized protein</fullName>
    </submittedName>
</protein>
<feature type="compositionally biased region" description="Low complexity" evidence="2">
    <location>
        <begin position="369"/>
        <end position="385"/>
    </location>
</feature>
<dbReference type="AlphaFoldDB" id="A0A8E2JJ04"/>
<evidence type="ECO:0000313" key="3">
    <source>
        <dbReference type="EMBL" id="OCK83839.1"/>
    </source>
</evidence>
<organism evidence="3 4">
    <name type="scientific">Lepidopterella palustris CBS 459.81</name>
    <dbReference type="NCBI Taxonomy" id="1314670"/>
    <lineage>
        <taxon>Eukaryota</taxon>
        <taxon>Fungi</taxon>
        <taxon>Dikarya</taxon>
        <taxon>Ascomycota</taxon>
        <taxon>Pezizomycotina</taxon>
        <taxon>Dothideomycetes</taxon>
        <taxon>Pleosporomycetidae</taxon>
        <taxon>Mytilinidiales</taxon>
        <taxon>Argynnaceae</taxon>
        <taxon>Lepidopterella</taxon>
    </lineage>
</organism>
<proteinExistence type="predicted"/>
<evidence type="ECO:0000256" key="2">
    <source>
        <dbReference type="SAM" id="MobiDB-lite"/>
    </source>
</evidence>
<reference evidence="3 4" key="1">
    <citation type="journal article" date="2016" name="Nat. Commun.">
        <title>Ectomycorrhizal ecology is imprinted in the genome of the dominant symbiotic fungus Cenococcum geophilum.</title>
        <authorList>
            <consortium name="DOE Joint Genome Institute"/>
            <person name="Peter M."/>
            <person name="Kohler A."/>
            <person name="Ohm R.A."/>
            <person name="Kuo A."/>
            <person name="Krutzmann J."/>
            <person name="Morin E."/>
            <person name="Arend M."/>
            <person name="Barry K.W."/>
            <person name="Binder M."/>
            <person name="Choi C."/>
            <person name="Clum A."/>
            <person name="Copeland A."/>
            <person name="Grisel N."/>
            <person name="Haridas S."/>
            <person name="Kipfer T."/>
            <person name="LaButti K."/>
            <person name="Lindquist E."/>
            <person name="Lipzen A."/>
            <person name="Maire R."/>
            <person name="Meier B."/>
            <person name="Mihaltcheva S."/>
            <person name="Molinier V."/>
            <person name="Murat C."/>
            <person name="Poggeler S."/>
            <person name="Quandt C.A."/>
            <person name="Sperisen C."/>
            <person name="Tritt A."/>
            <person name="Tisserant E."/>
            <person name="Crous P.W."/>
            <person name="Henrissat B."/>
            <person name="Nehls U."/>
            <person name="Egli S."/>
            <person name="Spatafora J.W."/>
            <person name="Grigoriev I.V."/>
            <person name="Martin F.M."/>
        </authorList>
    </citation>
    <scope>NUCLEOTIDE SEQUENCE [LARGE SCALE GENOMIC DNA]</scope>
    <source>
        <strain evidence="3 4">CBS 459.81</strain>
    </source>
</reference>
<gene>
    <name evidence="3" type="ORF">K432DRAFT_432624</name>
</gene>
<dbReference type="Proteomes" id="UP000250266">
    <property type="component" value="Unassembled WGS sequence"/>
</dbReference>
<keyword evidence="4" id="KW-1185">Reference proteome</keyword>
<evidence type="ECO:0000313" key="4">
    <source>
        <dbReference type="Proteomes" id="UP000250266"/>
    </source>
</evidence>
<sequence>MVPRPSSPTSLLWAHQLKREHGHLLDRIKDLEKSNEAFNIRIVATETSHERITSCIDDIKKMATRISVIEDDDKEVKEWIEKLDEERQTLMNEESEKVKKLAYKVAVLEGHSKTVDIETQQTVSAYRAVLKKIEDVEAVLQKQGKVSEKLTKKNDPVDVKVLTRRLDAVESRRTDDTRKTQALLDRMHTLEDANRRMRNESNRLHAQVARLNREIKTQQAALLPSSEATTELDLELKPVSSAVQAPHSPFSGGLDQSSVVNNSLLEESPTLHAHLRRSARAAPQKQTVAKSSEGPKTLPRTVIAEPDKSNVQNSRKKRKAALSQNLRQTRSQVKSVMEKSTMAMATAKYNSLAKSDDEIEGQMAITRVSAPPSTPSAQTPPKQVL</sequence>
<feature type="coiled-coil region" evidence="1">
    <location>
        <begin position="180"/>
        <end position="221"/>
    </location>
</feature>
<keyword evidence="1" id="KW-0175">Coiled coil</keyword>
<dbReference type="EMBL" id="KV744851">
    <property type="protein sequence ID" value="OCK83839.1"/>
    <property type="molecule type" value="Genomic_DNA"/>
</dbReference>